<gene>
    <name evidence="2" type="ORF">AC812_07295</name>
</gene>
<dbReference type="STRING" id="360411.AC812_07295"/>
<feature type="transmembrane region" description="Helical" evidence="1">
    <location>
        <begin position="286"/>
        <end position="305"/>
    </location>
</feature>
<keyword evidence="1" id="KW-0812">Transmembrane</keyword>
<dbReference type="AlphaFoldDB" id="A0A0P6X7Z0"/>
<dbReference type="PANTHER" id="PTHR38454">
    <property type="entry name" value="INTEGRAL MEMBRANE PROTEIN-RELATED"/>
    <property type="match status" value="1"/>
</dbReference>
<feature type="transmembrane region" description="Helical" evidence="1">
    <location>
        <begin position="543"/>
        <end position="563"/>
    </location>
</feature>
<organism evidence="2 3">
    <name type="scientific">Bellilinea caldifistulae</name>
    <dbReference type="NCBI Taxonomy" id="360411"/>
    <lineage>
        <taxon>Bacteria</taxon>
        <taxon>Bacillati</taxon>
        <taxon>Chloroflexota</taxon>
        <taxon>Anaerolineae</taxon>
        <taxon>Anaerolineales</taxon>
        <taxon>Anaerolineaceae</taxon>
        <taxon>Bellilinea</taxon>
    </lineage>
</organism>
<proteinExistence type="predicted"/>
<feature type="transmembrane region" description="Helical" evidence="1">
    <location>
        <begin position="21"/>
        <end position="41"/>
    </location>
</feature>
<name>A0A0P6X7Z0_9CHLR</name>
<keyword evidence="1" id="KW-0472">Membrane</keyword>
<accession>A0A0P6X7Z0</accession>
<feature type="transmembrane region" description="Helical" evidence="1">
    <location>
        <begin position="106"/>
        <end position="125"/>
    </location>
</feature>
<evidence type="ECO:0008006" key="4">
    <source>
        <dbReference type="Google" id="ProtNLM"/>
    </source>
</evidence>
<evidence type="ECO:0000313" key="2">
    <source>
        <dbReference type="EMBL" id="KPL76438.1"/>
    </source>
</evidence>
<evidence type="ECO:0000313" key="3">
    <source>
        <dbReference type="Proteomes" id="UP000050514"/>
    </source>
</evidence>
<comment type="caution">
    <text evidence="2">The sequence shown here is derived from an EMBL/GenBank/DDBJ whole genome shotgun (WGS) entry which is preliminary data.</text>
</comment>
<feature type="transmembrane region" description="Helical" evidence="1">
    <location>
        <begin position="258"/>
        <end position="280"/>
    </location>
</feature>
<sequence>MGIAPAAAIFSSAVWMGTSKLIGYVGGGQVSSVYAICWLPWLLCSLRFAAERFSDYRRVLLSSAVLSTIVLIDIRWGFLCGLIGLAFLLGYLPYRKLSISKVFRGLFLLGFGTVLLTSSLIFPLIEFMPQSDRAVLSTSERAILSLNVHNLIGAITPQLGIIYELITYIGLVAVVLAFFGVKKQNWFWLSLILFGVLFSLGNHSFLFPFISELLPGLGWLRVPSRMWFFVVFAVVVLAGYGLNHLLTVAIPQSISKITLRLSIFFSLFSVILAGGVAVLYPPLPGGLLVFAVILPIALILINLLIHKPRISCVMAIVSLAVIDLLWVNTSFLRSVPLEPSPPVVRWLENQPALFRVYSPSYSIPLPHQLQTAEGVNPLRLKSYSQFMAEASRIPAEGYSVSVPSIYLDEKSPPELFQVASSPDLEKLGLLNVKYIVSNFPMNISSQIDGDFGNVYVYLNPLYRERVWLSQQGSVVVRYWSPDLIIAEVDSRTDQMVVFSEVYYPGWRAKVNGQSVSVEVVDGLLRGIKISPGRHTIEMRFRPLSFYSGLGLSLFSWLILLYIGRDYVRSLVAKDRSFISRTGNL</sequence>
<protein>
    <recommendedName>
        <fullName evidence="4">Membrane protein 6-pyruvoyl-tetrahydropterin synthase-related domain-containing protein</fullName>
    </recommendedName>
</protein>
<keyword evidence="3" id="KW-1185">Reference proteome</keyword>
<feature type="transmembrane region" description="Helical" evidence="1">
    <location>
        <begin position="226"/>
        <end position="246"/>
    </location>
</feature>
<reference evidence="2 3" key="1">
    <citation type="submission" date="2015-07" db="EMBL/GenBank/DDBJ databases">
        <title>Draft genome of Bellilinea caldifistulae DSM 17877.</title>
        <authorList>
            <person name="Hemp J."/>
            <person name="Ward L.M."/>
            <person name="Pace L.A."/>
            <person name="Fischer W.W."/>
        </authorList>
    </citation>
    <scope>NUCLEOTIDE SEQUENCE [LARGE SCALE GENOMIC DNA]</scope>
    <source>
        <strain evidence="2 3">GOMI-1</strain>
    </source>
</reference>
<feature type="transmembrane region" description="Helical" evidence="1">
    <location>
        <begin position="161"/>
        <end position="179"/>
    </location>
</feature>
<dbReference type="Proteomes" id="UP000050514">
    <property type="component" value="Unassembled WGS sequence"/>
</dbReference>
<evidence type="ECO:0000256" key="1">
    <source>
        <dbReference type="SAM" id="Phobius"/>
    </source>
</evidence>
<dbReference type="EMBL" id="LGHJ01000012">
    <property type="protein sequence ID" value="KPL76438.1"/>
    <property type="molecule type" value="Genomic_DNA"/>
</dbReference>
<feature type="transmembrane region" description="Helical" evidence="1">
    <location>
        <begin position="61"/>
        <end position="94"/>
    </location>
</feature>
<keyword evidence="1" id="KW-1133">Transmembrane helix</keyword>
<dbReference type="Pfam" id="PF09586">
    <property type="entry name" value="YfhO"/>
    <property type="match status" value="1"/>
</dbReference>
<dbReference type="PANTHER" id="PTHR38454:SF1">
    <property type="entry name" value="INTEGRAL MEMBRANE PROTEIN"/>
    <property type="match status" value="1"/>
</dbReference>
<feature type="transmembrane region" description="Helical" evidence="1">
    <location>
        <begin position="186"/>
        <end position="206"/>
    </location>
</feature>
<dbReference type="InterPro" id="IPR018580">
    <property type="entry name" value="Uncharacterised_YfhO"/>
</dbReference>